<dbReference type="GO" id="GO:0006886">
    <property type="term" value="P:intracellular protein transport"/>
    <property type="evidence" value="ECO:0007669"/>
    <property type="project" value="InterPro"/>
</dbReference>
<keyword evidence="1" id="KW-0653">Protein transport</keyword>
<dbReference type="PANTHER" id="PTHR30612">
    <property type="entry name" value="SECA INNER MEMBRANE COMPONENT OF SEC PROTEIN SECRETION SYSTEM"/>
    <property type="match status" value="1"/>
</dbReference>
<dbReference type="GO" id="GO:0005524">
    <property type="term" value="F:ATP binding"/>
    <property type="evidence" value="ECO:0007669"/>
    <property type="project" value="InterPro"/>
</dbReference>
<dbReference type="InterPro" id="IPR027417">
    <property type="entry name" value="P-loop_NTPase"/>
</dbReference>
<proteinExistence type="predicted"/>
<dbReference type="InterPro" id="IPR000185">
    <property type="entry name" value="SecA"/>
</dbReference>
<dbReference type="Proteomes" id="UP000663862">
    <property type="component" value="Unassembled WGS sequence"/>
</dbReference>
<dbReference type="Proteomes" id="UP000663869">
    <property type="component" value="Unassembled WGS sequence"/>
</dbReference>
<gene>
    <name evidence="6" type="ORF">FME351_LOCUS20536</name>
    <name evidence="7" type="ORF">TSG867_LOCUS26850</name>
</gene>
<evidence type="ECO:0000256" key="2">
    <source>
        <dbReference type="ARBA" id="ARBA00023010"/>
    </source>
</evidence>
<feature type="compositionally biased region" description="Polar residues" evidence="4">
    <location>
        <begin position="173"/>
        <end position="183"/>
    </location>
</feature>
<feature type="compositionally biased region" description="Polar residues" evidence="4">
    <location>
        <begin position="598"/>
        <end position="612"/>
    </location>
</feature>
<feature type="coiled-coil region" evidence="3">
    <location>
        <begin position="1680"/>
        <end position="1707"/>
    </location>
</feature>
<dbReference type="PANTHER" id="PTHR30612:SF0">
    <property type="entry name" value="CHLOROPLAST PROTEIN-TRANSPORTING ATPASE"/>
    <property type="match status" value="1"/>
</dbReference>
<dbReference type="GO" id="GO:0006605">
    <property type="term" value="P:protein targeting"/>
    <property type="evidence" value="ECO:0007669"/>
    <property type="project" value="InterPro"/>
</dbReference>
<dbReference type="Pfam" id="PF07517">
    <property type="entry name" value="SecA_DEAD"/>
    <property type="match status" value="1"/>
</dbReference>
<evidence type="ECO:0000259" key="5">
    <source>
        <dbReference type="PROSITE" id="PS51196"/>
    </source>
</evidence>
<dbReference type="Gene3D" id="3.40.50.300">
    <property type="entry name" value="P-loop containing nucleotide triphosphate hydrolases"/>
    <property type="match status" value="3"/>
</dbReference>
<accession>A0A818LHH9</accession>
<keyword evidence="1" id="KW-0813">Transport</keyword>
<dbReference type="InterPro" id="IPR036465">
    <property type="entry name" value="vWFA_dom_sf"/>
</dbReference>
<name>A0A818LHH9_9BILA</name>
<protein>
    <recommendedName>
        <fullName evidence="5">SecA family profile domain-containing protein</fullName>
    </recommendedName>
</protein>
<dbReference type="GO" id="GO:0017038">
    <property type="term" value="P:protein import"/>
    <property type="evidence" value="ECO:0007669"/>
    <property type="project" value="InterPro"/>
</dbReference>
<feature type="region of interest" description="Disordered" evidence="4">
    <location>
        <begin position="590"/>
        <end position="621"/>
    </location>
</feature>
<dbReference type="InterPro" id="IPR011115">
    <property type="entry name" value="SecA_DEAD"/>
</dbReference>
<dbReference type="PROSITE" id="PS51196">
    <property type="entry name" value="SECA_MOTOR_DEAD"/>
    <property type="match status" value="1"/>
</dbReference>
<keyword evidence="3" id="KW-0175">Coiled coil</keyword>
<evidence type="ECO:0000313" key="6">
    <source>
        <dbReference type="EMBL" id="CAF3572700.1"/>
    </source>
</evidence>
<feature type="domain" description="SecA family profile" evidence="5">
    <location>
        <begin position="2673"/>
        <end position="3258"/>
    </location>
</feature>
<comment type="caution">
    <text evidence="6">The sequence shown here is derived from an EMBL/GenBank/DDBJ whole genome shotgun (WGS) entry which is preliminary data.</text>
</comment>
<feature type="compositionally biased region" description="Basic and acidic residues" evidence="4">
    <location>
        <begin position="184"/>
        <end position="194"/>
    </location>
</feature>
<sequence>MQDSYSVSAAMEKLVHLTSQPYHQLDIRAALSTEIKKAHQASGKFSKISTHVLDTIDANMSEQLENRLQEAKNNYTGERIVLILCNMGSFHWIGILLGFNIDGCIWRAQSFDPVTGSDHLTDKIQTAFSKVYPDIILRVNTLLKHKDHTKSAILTIANLLIATDDAQFSQRDSLNGQKLNSSYDDGRQNNKNKMDQVQAYPTSNEGNISEYDELEKQVAARLKSFNITDIEILPEKIRRSEQRVKDFREDGRHDDAAKEEKHMSELKEMQALAENIAKLKASINCGDGKLRELEQSLASRQAKLKITDLSVLPEKIRRSEQRVKDFREDGRHDEAAKEEKHISELKEMLTLSQKITKLKASKDSGEGQLIALEESLTNSKIKLKITDLTVLPEKIRRTEERVKDFRDDGRNDDADKETKYLCELKELQALSEKIAQLKNTMNSSEWKLCQLEKSLLSNQEKLNITDLTVLPEKIRRSEQRAKDFRDDGRNDDAERETRFLSDLKELLALSENITKLKSSGSNCDSQSVTLEERLANIKARFNITDLSVLSEKILRSEQRIKDFRDDGRNDDAEKETKYVDELKELQELGKRKDDLKLPNTQSEVTIDSSASKQAEEKIESSSTKTDKLVLTDLDTLHQDLLFLPVCAEKVAMQLLEYFQQIMASQNKSVTFSNSSVYQLFHELENQMDQEEMLSDTVRKNLQDLRRYVDNQDASSANRCLAELLKKIRPLHVQEIQRLIDKAKAAAKVIEDQDVILLIGETGTGKSTTIQFLAGCQMEKKKVEVENGRFLEHVEAVEPIKNPELRRIISSPRNKSETRYITPVTVPLRDIFGPHETGEFIICDAPGFGDTAGPEVDIANGVGVIEAIRGCKSVKILALSSYKSLGDRGQGIQKLTHLLINMMRDIEDRLGSIFYGFTKYPSSSDISALLIDVKISKVDTDPLLRSDSAFVAVLTDMINKTKVGVEKIDPLSGDPKRTIERLKQVRGIMYPRDVFQFSMSENTQACIASQVQRDSSNVKVALKHRNHALVKHYLNNVKTLNDLLEQSSIRDAYAELVRFVSNTINEHCSEVMKKFNRALASQDGLRDEDIREYKSCVEYIEQIQVLRENVGSDLLLPDTLMVNIRSELDKRAQSLHDEELHSVSMRIYLENLGLLKNSFDEFGALHQRCCRDFENRLEKLAQSVHEPIDANEFSKVAEIILLISKCSTGLNNNFHGLVEQQYRKTVSAVLEYLSNVSEKINHMVDSIRLSESDVKMIKTCMNILRAARDNVSLQDRIETYRKMFQKQKNDSMVNVKGLNEICNEFIEKVVSYFNQINNRVEQIFEASGDHALEDIENLVNDMDAIRTIPEIESKTAGAYYRTAEKIRGYMQQIQRDVEQMMQTIEQQSGTPNYGKIARSLSRLKSGKWMNRVSPGAYDISIHRITEELIQYFHQLEDRLMKLDLSLKYPENICVAQEIFDQIESLSVLERTIPELKKSKEAMIKRFLEYVQATFDRIQVALSLQDINVYQMKKELKNLEQIKQEYENQHPASMFLRKQNFSDISQLNAKLEELKQSHTSECAEAKIEQGKIESQLTELRSINDKYDDLCLSTGEQDECKQNKKTNAQADNYLISTKYSNIDNVREAIIRNETFRVDLLQTLKEQRTKYEKSLSWLESVKNEYEQLLNAPGPTSSEAMKLVRERSQISFESLEENIAEKKKMIDDREKSKLSHDFSKKPDASTADTAIAYINNCEKISDVSVRKSAADTGTILKKFISEYGNHLNERIRKAWADMNSITKREEVLQVSQDLELCLEELSGLSKFTNVFVCIGGDEKVGYWHRKLQEEYRDMSREMENCKESGNNEELRRRLIRAQLLIASDHFCASTRANHAFGDLYRKYQVEITKDSKETYRNVLSYLLQADYENAELELWKIDEKTCSAQDQNQMKEVLQTAIKKLLHSTRLMINNIDFKGGRKENNDIQEQKLIENMEKIHTCATKGKLIGMLDKTHKESLEQFEKQMTDKLDDVIKKGIEFIESCIGNDDYLEAEQCMEQLIRVQRELISHFTMGEGTSIDDVKMKVRTLDTSILQRHDLKAINNYHIKSPRALLDKLLKANQEGYAKYRAAHDSILSEIEHNFEMALTAARTASFEERLKALSPLTCACRFLPKSLESKFKPEITKLHEIIVEEEKAYKRDLKNFIENGVEDEQTIKKVGQLIEQYSLEKREAPLEMLTEGMKQKLSKHEITMQTSLADHQIKAAAKSFKYIILYKNSVHDVSEVNQIYTHACSSMCSSFTTYMDTLTCIFNFEQSQKVSEAFDNILLYLEVCQDTGLQELLPQTLSEKSRGDLKSLHDSWHRNSEAYNTAIEQMAFNSLHEVMMKSKPWDELLQKVKSCPCQHILLKEFLEKMQKILCYDEMKSILQGKIADLKKNFSVELISDETTRFEKVRNQFFQNLRISIDIFNEINLKFQNLLTSLPDVKHLEGDLKKKVIQISDQLIEVASKKPLSMIDTDDFRKFYDHLVSFDKYARFPDVDVRTVLVSAEKLIFDEVTLLSKELATLKTDIEQIAGVLMKMKFLAENLSMFDTKINAKINEALDLIKTQQGTTGVEQLTMILEGTDLGSRLIAEHPALSGEDWRKRREKMQKQDDLKYVLDELRGDDIVKDVLESRYKSFRKLYDNLVANTLATFNQKTETEPNIDVLISQTKFLLGKIVHTPTSVNWDQSVRDQIPDLLAHIFAIWTAKNTQHYNTARGIDAGKAYLLMPHVAQVLAIFRILGIGHKKNVTVAGYNVPGIKRLSSSLMNNLVQVGTGEGKSVIMAVTACVFALIGVDVSCSCYSEYLSTRDKNDFASVFRALGIDERIEYGTFNKLCENLLNEQCNVREKVRDMILKNKNAVDIVQQTERIRPKVLLIDEVDVFLSEKYYGGLYTPAVYLRDPTIKAFLDSLWMNKNVRTLNGIKAMPTYKQCAAQFSNWMFLFDEAIKDMLAALRSFQASTYIVQNDRIVYVEGESIVDNVVRGYDTIWAYYHENQKGNISNASLETNVGIIINCGTFSYAEMPHAFSYITGVTGTLETLAKPEKEILCDVYYVQKNTYMPSVFGQSNRNYNPENDVAVVNKSEYFTRIRGQIDVMCRAKRAILVFFESEEKLMLFYNSPEMSTIKQSVQILTEKVSVKDRELCIKRAASDGKVSLLTRIFGRGTDFVCRNQTLLANGGIHVLQTFFSEELSEEVQIMGRGARQGDQGSYRMLLLDSDLEWLLGASWEEAISKLKGSTLYSSLDSARNKIYASKCEGKKIGIDQCKKSHDASKDFMQALIKGDMRIVRNFLMEQNRGAFLGSDSSRTLLLMDATGSMSGLLSAAKDTVCTMFERALIVLKEKGLSQDSFIMQFAMYRNYNSRENKILEVSSWETKASNLRTFMNTIRPEGGWGDEAVEIGLWHAVQESQTQESIAQVIIIADAPANTEENVKVKRADFGESYWNNTRFSVPTYYKDELQKLKNKNIPVHAFYLDSYAKENFEDIAKATKGSCKSLDIHSSHGAELLTNFVTEEVLRKAGGESAVELYKQKFVKTAYTS</sequence>
<dbReference type="SUPFAM" id="SSF53300">
    <property type="entry name" value="vWA-like"/>
    <property type="match status" value="1"/>
</dbReference>
<feature type="coiled-coil region" evidence="3">
    <location>
        <begin position="420"/>
        <end position="447"/>
    </location>
</feature>
<keyword evidence="2" id="KW-0811">Translocation</keyword>
<dbReference type="EMBL" id="CAJNYU010002656">
    <property type="protein sequence ID" value="CAF3572700.1"/>
    <property type="molecule type" value="Genomic_DNA"/>
</dbReference>
<dbReference type="InterPro" id="IPR014018">
    <property type="entry name" value="SecA_motor_DEAD"/>
</dbReference>
<feature type="coiled-coil region" evidence="3">
    <location>
        <begin position="1507"/>
        <end position="1566"/>
    </location>
</feature>
<dbReference type="GO" id="GO:0016020">
    <property type="term" value="C:membrane"/>
    <property type="evidence" value="ECO:0007669"/>
    <property type="project" value="InterPro"/>
</dbReference>
<evidence type="ECO:0000256" key="3">
    <source>
        <dbReference type="SAM" id="Coils"/>
    </source>
</evidence>
<organism evidence="6 8">
    <name type="scientific">Rotaria socialis</name>
    <dbReference type="NCBI Taxonomy" id="392032"/>
    <lineage>
        <taxon>Eukaryota</taxon>
        <taxon>Metazoa</taxon>
        <taxon>Spiralia</taxon>
        <taxon>Gnathifera</taxon>
        <taxon>Rotifera</taxon>
        <taxon>Eurotatoria</taxon>
        <taxon>Bdelloidea</taxon>
        <taxon>Philodinida</taxon>
        <taxon>Philodinidae</taxon>
        <taxon>Rotaria</taxon>
    </lineage>
</organism>
<reference evidence="6" key="1">
    <citation type="submission" date="2021-02" db="EMBL/GenBank/DDBJ databases">
        <authorList>
            <person name="Nowell W R."/>
        </authorList>
    </citation>
    <scope>NUCLEOTIDE SEQUENCE</scope>
</reference>
<dbReference type="EMBL" id="CAJOBQ010002921">
    <property type="protein sequence ID" value="CAF4585398.1"/>
    <property type="molecule type" value="Genomic_DNA"/>
</dbReference>
<evidence type="ECO:0000313" key="8">
    <source>
        <dbReference type="Proteomes" id="UP000663869"/>
    </source>
</evidence>
<feature type="region of interest" description="Disordered" evidence="4">
    <location>
        <begin position="173"/>
        <end position="204"/>
    </location>
</feature>
<evidence type="ECO:0000313" key="7">
    <source>
        <dbReference type="EMBL" id="CAF4585398.1"/>
    </source>
</evidence>
<dbReference type="SUPFAM" id="SSF52540">
    <property type="entry name" value="P-loop containing nucleoside triphosphate hydrolases"/>
    <property type="match status" value="4"/>
</dbReference>
<evidence type="ECO:0000256" key="1">
    <source>
        <dbReference type="ARBA" id="ARBA00022927"/>
    </source>
</evidence>
<evidence type="ECO:0000256" key="4">
    <source>
        <dbReference type="SAM" id="MobiDB-lite"/>
    </source>
</evidence>